<evidence type="ECO:0000256" key="4">
    <source>
        <dbReference type="ARBA" id="ARBA00022857"/>
    </source>
</evidence>
<evidence type="ECO:0000256" key="5">
    <source>
        <dbReference type="ARBA" id="ARBA00023002"/>
    </source>
</evidence>
<accession>A0A2M7V6C6</accession>
<name>A0A2M7V6C6_9BACT</name>
<keyword evidence="4 7" id="KW-0521">NADP</keyword>
<evidence type="ECO:0000313" key="8">
    <source>
        <dbReference type="EMBL" id="PIZ94213.1"/>
    </source>
</evidence>
<dbReference type="InterPro" id="IPR016163">
    <property type="entry name" value="Ald_DH_C"/>
</dbReference>
<evidence type="ECO:0000256" key="1">
    <source>
        <dbReference type="ARBA" id="ARBA00004985"/>
    </source>
</evidence>
<evidence type="ECO:0000256" key="7">
    <source>
        <dbReference type="HAMAP-Rule" id="MF_00412"/>
    </source>
</evidence>
<gene>
    <name evidence="7" type="primary">proA</name>
    <name evidence="8" type="ORF">COX81_04150</name>
</gene>
<dbReference type="CDD" id="cd07079">
    <property type="entry name" value="ALDH_F18-19_ProA-GPR"/>
    <property type="match status" value="1"/>
</dbReference>
<dbReference type="NCBIfam" id="TIGR00407">
    <property type="entry name" value="proA"/>
    <property type="match status" value="1"/>
</dbReference>
<dbReference type="InterPro" id="IPR020593">
    <property type="entry name" value="G-glutamylP_reductase_CS"/>
</dbReference>
<dbReference type="InterPro" id="IPR000965">
    <property type="entry name" value="GPR_dom"/>
</dbReference>
<dbReference type="EMBL" id="PFPK01000048">
    <property type="protein sequence ID" value="PIZ94213.1"/>
    <property type="molecule type" value="Genomic_DNA"/>
</dbReference>
<comment type="similarity">
    <text evidence="7">Belongs to the gamma-glutamyl phosphate reductase family.</text>
</comment>
<evidence type="ECO:0000256" key="3">
    <source>
        <dbReference type="ARBA" id="ARBA00022650"/>
    </source>
</evidence>
<comment type="function">
    <text evidence="7">Catalyzes the NADPH-dependent reduction of L-glutamate 5-phosphate into L-glutamate 5-semialdehyde and phosphate. The product spontaneously undergoes cyclization to form 1-pyrroline-5-carboxylate.</text>
</comment>
<dbReference type="HAMAP" id="MF_00412">
    <property type="entry name" value="ProA"/>
    <property type="match status" value="1"/>
</dbReference>
<keyword evidence="5 7" id="KW-0560">Oxidoreductase</keyword>
<dbReference type="PROSITE" id="PS01223">
    <property type="entry name" value="PROA"/>
    <property type="match status" value="1"/>
</dbReference>
<dbReference type="GO" id="GO:0005737">
    <property type="term" value="C:cytoplasm"/>
    <property type="evidence" value="ECO:0007669"/>
    <property type="project" value="UniProtKB-SubCell"/>
</dbReference>
<comment type="pathway">
    <text evidence="1 7">Amino-acid biosynthesis; L-proline biosynthesis; L-glutamate 5-semialdehyde from L-glutamate: step 2/2.</text>
</comment>
<comment type="subcellular location">
    <subcellularLocation>
        <location evidence="7">Cytoplasm</location>
    </subcellularLocation>
</comment>
<dbReference type="InterPro" id="IPR012134">
    <property type="entry name" value="Glu-5-SA_DH"/>
</dbReference>
<dbReference type="PIRSF" id="PIRSF000151">
    <property type="entry name" value="GPR"/>
    <property type="match status" value="1"/>
</dbReference>
<dbReference type="UniPathway" id="UPA00098">
    <property type="reaction ID" value="UER00360"/>
</dbReference>
<keyword evidence="2 7" id="KW-0028">Amino-acid biosynthesis</keyword>
<dbReference type="InterPro" id="IPR016162">
    <property type="entry name" value="Ald_DH_N"/>
</dbReference>
<dbReference type="Gene3D" id="3.40.309.10">
    <property type="entry name" value="Aldehyde Dehydrogenase, Chain A, domain 2"/>
    <property type="match status" value="1"/>
</dbReference>
<dbReference type="Gene3D" id="3.40.605.10">
    <property type="entry name" value="Aldehyde Dehydrogenase, Chain A, domain 1"/>
    <property type="match status" value="1"/>
</dbReference>
<dbReference type="AlphaFoldDB" id="A0A2M7V6C6"/>
<dbReference type="Proteomes" id="UP000228568">
    <property type="component" value="Unassembled WGS sequence"/>
</dbReference>
<dbReference type="GO" id="GO:0004350">
    <property type="term" value="F:glutamate-5-semialdehyde dehydrogenase activity"/>
    <property type="evidence" value="ECO:0007669"/>
    <property type="project" value="UniProtKB-UniRule"/>
</dbReference>
<organism evidence="8 9">
    <name type="scientific">Candidatus Magasanikbacteria bacterium CG_4_10_14_0_2_um_filter_37_12</name>
    <dbReference type="NCBI Taxonomy" id="1974637"/>
    <lineage>
        <taxon>Bacteria</taxon>
        <taxon>Candidatus Magasanikiibacteriota</taxon>
    </lineage>
</organism>
<dbReference type="PANTHER" id="PTHR11063">
    <property type="entry name" value="GLUTAMATE SEMIALDEHYDE DEHYDROGENASE"/>
    <property type="match status" value="1"/>
</dbReference>
<dbReference type="GO" id="GO:0055129">
    <property type="term" value="P:L-proline biosynthetic process"/>
    <property type="evidence" value="ECO:0007669"/>
    <property type="project" value="UniProtKB-UniRule"/>
</dbReference>
<evidence type="ECO:0000256" key="6">
    <source>
        <dbReference type="ARBA" id="ARBA00049024"/>
    </source>
</evidence>
<dbReference type="NCBIfam" id="NF001221">
    <property type="entry name" value="PRK00197.1"/>
    <property type="match status" value="1"/>
</dbReference>
<dbReference type="GO" id="GO:0050661">
    <property type="term" value="F:NADP binding"/>
    <property type="evidence" value="ECO:0007669"/>
    <property type="project" value="InterPro"/>
</dbReference>
<keyword evidence="7" id="KW-0963">Cytoplasm</keyword>
<keyword evidence="3 7" id="KW-0641">Proline biosynthesis</keyword>
<evidence type="ECO:0000313" key="9">
    <source>
        <dbReference type="Proteomes" id="UP000228568"/>
    </source>
</evidence>
<dbReference type="InterPro" id="IPR016161">
    <property type="entry name" value="Ald_DH/histidinol_DH"/>
</dbReference>
<dbReference type="EC" id="1.2.1.41" evidence="7"/>
<dbReference type="PANTHER" id="PTHR11063:SF8">
    <property type="entry name" value="DELTA-1-PYRROLINE-5-CARBOXYLATE SYNTHASE"/>
    <property type="match status" value="1"/>
</dbReference>
<comment type="caution">
    <text evidence="8">The sequence shown here is derived from an EMBL/GenBank/DDBJ whole genome shotgun (WGS) entry which is preliminary data.</text>
</comment>
<reference evidence="9" key="1">
    <citation type="submission" date="2017-09" db="EMBL/GenBank/DDBJ databases">
        <title>Depth-based differentiation of microbial function through sediment-hosted aquifers and enrichment of novel symbionts in the deep terrestrial subsurface.</title>
        <authorList>
            <person name="Probst A.J."/>
            <person name="Ladd B."/>
            <person name="Jarett J.K."/>
            <person name="Geller-Mcgrath D.E."/>
            <person name="Sieber C.M.K."/>
            <person name="Emerson J.B."/>
            <person name="Anantharaman K."/>
            <person name="Thomas B.C."/>
            <person name="Malmstrom R."/>
            <person name="Stieglmeier M."/>
            <person name="Klingl A."/>
            <person name="Woyke T."/>
            <person name="Ryan C.M."/>
            <person name="Banfield J.F."/>
        </authorList>
    </citation>
    <scope>NUCLEOTIDE SEQUENCE [LARGE SCALE GENOMIC DNA]</scope>
</reference>
<comment type="catalytic activity">
    <reaction evidence="6 7">
        <text>L-glutamate 5-semialdehyde + phosphate + NADP(+) = L-glutamyl 5-phosphate + NADPH + H(+)</text>
        <dbReference type="Rhea" id="RHEA:19541"/>
        <dbReference type="ChEBI" id="CHEBI:15378"/>
        <dbReference type="ChEBI" id="CHEBI:43474"/>
        <dbReference type="ChEBI" id="CHEBI:57783"/>
        <dbReference type="ChEBI" id="CHEBI:58066"/>
        <dbReference type="ChEBI" id="CHEBI:58274"/>
        <dbReference type="ChEBI" id="CHEBI:58349"/>
        <dbReference type="EC" id="1.2.1.41"/>
    </reaction>
</comment>
<evidence type="ECO:0000256" key="2">
    <source>
        <dbReference type="ARBA" id="ARBA00022605"/>
    </source>
</evidence>
<proteinExistence type="inferred from homology"/>
<protein>
    <recommendedName>
        <fullName evidence="7">Gamma-glutamyl phosphate reductase</fullName>
        <shortName evidence="7">GPR</shortName>
        <ecNumber evidence="7">1.2.1.41</ecNumber>
    </recommendedName>
    <alternativeName>
        <fullName evidence="7">Glutamate-5-semialdehyde dehydrogenase</fullName>
    </alternativeName>
    <alternativeName>
        <fullName evidence="7">Glutamyl-gamma-semialdehyde dehydrogenase</fullName>
        <shortName evidence="7">GSA dehydrogenase</shortName>
    </alternativeName>
</protein>
<sequence>MTDLEEKLLQVNMAGRTLAELSDPKKQAVLFDLAVEIGIQAEYILLENKKDLAHMDPSNPTYDRLLLNPERLDSFVEDIKNVALLPSPVGNILEDKVMENGLKISRVSVPFGVIGIVYEARPNVTLDVFSLCFKSGNACVLKGGSDAKFSNLAIVNLIHNVLNKHGISKDIIYLLSNDKEILKEMMQAVGFIDIIIPRGSRRLIDFVRDNAKVPVIETGAGIVHTYVDLSADIDMAKNIVTNAKIRRVSVCNALDTLIIHESQLDNLYTIISALPGYKVEVFADEKSFQNLQDKYPEGLLHHATDESFGTEFLSYKMSIKTVSNLKEAVGHIEKYSSKHSEAIISSNQKNIDYFLTYVDAGVVYVNTSTAFTDGTQFGLGAEIGVSTQKLHARGPMALQALTSYKWIVRGDGQIRDK</sequence>
<dbReference type="SUPFAM" id="SSF53720">
    <property type="entry name" value="ALDH-like"/>
    <property type="match status" value="1"/>
</dbReference>